<dbReference type="PANTHER" id="PTHR46713">
    <property type="entry name" value="F13M7.16 PROTEIN"/>
    <property type="match status" value="1"/>
</dbReference>
<dbReference type="PANTHER" id="PTHR46713:SF1">
    <property type="entry name" value="F13M7.16 PROTEIN"/>
    <property type="match status" value="1"/>
</dbReference>
<dbReference type="Gene3D" id="1.20.58.2190">
    <property type="match status" value="1"/>
</dbReference>
<feature type="compositionally biased region" description="Basic and acidic residues" evidence="1">
    <location>
        <begin position="132"/>
        <end position="141"/>
    </location>
</feature>
<dbReference type="EMBL" id="CP151504">
    <property type="protein sequence ID" value="WZN61180.1"/>
    <property type="molecule type" value="Genomic_DNA"/>
</dbReference>
<protein>
    <submittedName>
        <fullName evidence="3">PUB domain-containing protein</fullName>
    </submittedName>
</protein>
<feature type="region of interest" description="Disordered" evidence="1">
    <location>
        <begin position="1"/>
        <end position="55"/>
    </location>
</feature>
<gene>
    <name evidence="3" type="ORF">HKI87_04g27140</name>
</gene>
<reference evidence="3 4" key="1">
    <citation type="submission" date="2024-03" db="EMBL/GenBank/DDBJ databases">
        <title>Complete genome sequence of the green alga Chloropicon roscoffensis RCC1871.</title>
        <authorList>
            <person name="Lemieux C."/>
            <person name="Pombert J.-F."/>
            <person name="Otis C."/>
            <person name="Turmel M."/>
        </authorList>
    </citation>
    <scope>NUCLEOTIDE SEQUENCE [LARGE SCALE GENOMIC DNA]</scope>
    <source>
        <strain evidence="3 4">RCC1871</strain>
    </source>
</reference>
<proteinExistence type="predicted"/>
<feature type="domain" description="PUB" evidence="2">
    <location>
        <begin position="198"/>
        <end position="259"/>
    </location>
</feature>
<feature type="region of interest" description="Disordered" evidence="1">
    <location>
        <begin position="112"/>
        <end position="175"/>
    </location>
</feature>
<dbReference type="InterPro" id="IPR018997">
    <property type="entry name" value="PUB_domain"/>
</dbReference>
<organism evidence="3 4">
    <name type="scientific">Chloropicon roscoffensis</name>
    <dbReference type="NCBI Taxonomy" id="1461544"/>
    <lineage>
        <taxon>Eukaryota</taxon>
        <taxon>Viridiplantae</taxon>
        <taxon>Chlorophyta</taxon>
        <taxon>Chloropicophyceae</taxon>
        <taxon>Chloropicales</taxon>
        <taxon>Chloropicaceae</taxon>
        <taxon>Chloropicon</taxon>
    </lineage>
</organism>
<feature type="compositionally biased region" description="Basic and acidic residues" evidence="1">
    <location>
        <begin position="160"/>
        <end position="170"/>
    </location>
</feature>
<dbReference type="InterPro" id="IPR036339">
    <property type="entry name" value="PUB-like_dom_sf"/>
</dbReference>
<sequence length="294" mass="32547">MEDEELQRAIAASLEGSGGHGGGASASPAGSAGGEGKGNDVDVDAGGEPTEKLSLEEKEAAAKAKLEEIKQKKVEEERKLDREREKERIRFGKEMLAQKKVLEDQERQRVMDFRKREKDEAKRAKQKVMEQIARDKAERRSRLGIKAEASAGEDSSDAEQDGKRKQREEDSVFGVKPVQTQTKIRDVLVQIKKSYPSDRAQTCFKTLSAYCKNLLRVPAEQKFRTINAENNAFRQRVGSLEGGEGTKVLELVGFAANEEAKTLAMADDRFSKLVVEAALTELNNALTNPFFGSL</sequence>
<dbReference type="Proteomes" id="UP001472866">
    <property type="component" value="Chromosome 04"/>
</dbReference>
<dbReference type="Pfam" id="PF09409">
    <property type="entry name" value="PUB"/>
    <property type="match status" value="1"/>
</dbReference>
<dbReference type="SUPFAM" id="SSF143503">
    <property type="entry name" value="PUG domain-like"/>
    <property type="match status" value="1"/>
</dbReference>
<feature type="region of interest" description="Disordered" evidence="1">
    <location>
        <begin position="69"/>
        <end position="89"/>
    </location>
</feature>
<evidence type="ECO:0000313" key="3">
    <source>
        <dbReference type="EMBL" id="WZN61180.1"/>
    </source>
</evidence>
<feature type="compositionally biased region" description="Basic and acidic residues" evidence="1">
    <location>
        <begin position="112"/>
        <end position="123"/>
    </location>
</feature>
<evidence type="ECO:0000259" key="2">
    <source>
        <dbReference type="Pfam" id="PF09409"/>
    </source>
</evidence>
<dbReference type="AlphaFoldDB" id="A0AAX4P465"/>
<evidence type="ECO:0000256" key="1">
    <source>
        <dbReference type="SAM" id="MobiDB-lite"/>
    </source>
</evidence>
<evidence type="ECO:0000313" key="4">
    <source>
        <dbReference type="Proteomes" id="UP001472866"/>
    </source>
</evidence>
<accession>A0AAX4P465</accession>
<name>A0AAX4P465_9CHLO</name>
<keyword evidence="4" id="KW-1185">Reference proteome</keyword>